<dbReference type="InterPro" id="IPR039564">
    <property type="entry name" value="Peptidase_C39-like"/>
</dbReference>
<dbReference type="PANTHER" id="PTHR37806:SF1">
    <property type="entry name" value="PEPTIDASE C39-LIKE DOMAIN-CONTAINING PROTEIN"/>
    <property type="match status" value="1"/>
</dbReference>
<evidence type="ECO:0000313" key="3">
    <source>
        <dbReference type="Proteomes" id="UP000075418"/>
    </source>
</evidence>
<dbReference type="Proteomes" id="UP000075418">
    <property type="component" value="Unassembled WGS sequence"/>
</dbReference>
<protein>
    <recommendedName>
        <fullName evidence="1">Peptidase C39-like domain-containing protein</fullName>
    </recommendedName>
</protein>
<dbReference type="Pfam" id="PF13529">
    <property type="entry name" value="Peptidase_C39_2"/>
    <property type="match status" value="1"/>
</dbReference>
<dbReference type="PIRSF" id="PIRSF032442">
    <property type="entry name" value="UCP032442"/>
    <property type="match status" value="1"/>
</dbReference>
<evidence type="ECO:0000259" key="1">
    <source>
        <dbReference type="Pfam" id="PF13529"/>
    </source>
</evidence>
<sequence>MMQKLLNVKPLSQLSPIPIIMGCEGVCASMILRHNHINISPLKLMRHWPKHDNNPYKGYVGHHFSIKLGHHQTIFPSAIVPYLKNYDADIIDSTGKSLTELTKVIDQGQPVVIYHTVLGQKPVSRVFKFDNIPTKLVSNIHTTVLVGYDETYYYYIDPLWLNVFQKIYLPAIIPTRRQILKIRKDKMETSYNAPGKMSFYLKTTNY</sequence>
<dbReference type="PANTHER" id="PTHR37806">
    <property type="entry name" value="LMO0724 PROTEIN"/>
    <property type="match status" value="1"/>
</dbReference>
<evidence type="ECO:0000313" key="2">
    <source>
        <dbReference type="EMBL" id="KYH13407.1"/>
    </source>
</evidence>
<dbReference type="AlphaFoldDB" id="A0A151A264"/>
<comment type="caution">
    <text evidence="2">The sequence shown here is derived from an EMBL/GenBank/DDBJ whole genome shotgun (WGS) entry which is preliminary data.</text>
</comment>
<gene>
    <name evidence="2" type="ORF">A0131_01095</name>
</gene>
<proteinExistence type="predicted"/>
<feature type="domain" description="Peptidase C39-like" evidence="1">
    <location>
        <begin position="6"/>
        <end position="158"/>
    </location>
</feature>
<reference evidence="2 3" key="1">
    <citation type="submission" date="2016-02" db="EMBL/GenBank/DDBJ databases">
        <title>Draft genome sequence of hydrocarbon degrading Staphylococcus saprophyticus Strain CNV2, isolated from crude-oil contaminated soil from Noonmati Oil Refinery, Guwahati, Assam, India.</title>
        <authorList>
            <person name="Mukherjee A."/>
            <person name="Chettri B."/>
            <person name="Langpoklakpam J."/>
            <person name="Singh A.K."/>
            <person name="Chattopadhyay D.J."/>
        </authorList>
    </citation>
    <scope>NUCLEOTIDE SEQUENCE [LARGE SCALE GENOMIC DNA]</scope>
    <source>
        <strain evidence="2 3">CNV2</strain>
    </source>
</reference>
<dbReference type="InterPro" id="IPR016997">
    <property type="entry name" value="UCP032442"/>
</dbReference>
<organism evidence="2 3">
    <name type="scientific">Staphylococcus kloosii</name>
    <dbReference type="NCBI Taxonomy" id="29384"/>
    <lineage>
        <taxon>Bacteria</taxon>
        <taxon>Bacillati</taxon>
        <taxon>Bacillota</taxon>
        <taxon>Bacilli</taxon>
        <taxon>Bacillales</taxon>
        <taxon>Staphylococcaceae</taxon>
        <taxon>Staphylococcus</taxon>
    </lineage>
</organism>
<dbReference type="PROSITE" id="PS51257">
    <property type="entry name" value="PROKAR_LIPOPROTEIN"/>
    <property type="match status" value="1"/>
</dbReference>
<name>A0A151A264_9STAP</name>
<dbReference type="Gene3D" id="3.90.70.10">
    <property type="entry name" value="Cysteine proteinases"/>
    <property type="match status" value="1"/>
</dbReference>
<accession>A0A151A264</accession>
<dbReference type="EMBL" id="LUGM01000002">
    <property type="protein sequence ID" value="KYH13407.1"/>
    <property type="molecule type" value="Genomic_DNA"/>
</dbReference>